<evidence type="ECO:0000313" key="1">
    <source>
        <dbReference type="EMBL" id="ENH97554.1"/>
    </source>
</evidence>
<dbReference type="OrthoDB" id="2973044at2"/>
<proteinExistence type="predicted"/>
<accession>N4WE97</accession>
<dbReference type="PATRIC" id="fig|1308866.3.peg.1230"/>
<keyword evidence="2" id="KW-1185">Reference proteome</keyword>
<comment type="caution">
    <text evidence="1">The sequence shown here is derived from an EMBL/GenBank/DDBJ whole genome shotgun (WGS) entry which is preliminary data.</text>
</comment>
<dbReference type="RefSeq" id="WP_003466635.1">
    <property type="nucleotide sequence ID" value="NZ_APML01000019.1"/>
</dbReference>
<evidence type="ECO:0000313" key="2">
    <source>
        <dbReference type="Proteomes" id="UP000012283"/>
    </source>
</evidence>
<dbReference type="AlphaFoldDB" id="N4WE97"/>
<dbReference type="EMBL" id="APML01000019">
    <property type="protein sequence ID" value="ENH97554.1"/>
    <property type="molecule type" value="Genomic_DNA"/>
</dbReference>
<gene>
    <name evidence="1" type="ORF">J416_06068</name>
</gene>
<dbReference type="Proteomes" id="UP000012283">
    <property type="component" value="Unassembled WGS sequence"/>
</dbReference>
<dbReference type="STRING" id="1308866.J416_06068"/>
<protein>
    <submittedName>
        <fullName evidence="1">Uncharacterized protein</fullName>
    </submittedName>
</protein>
<organism evidence="1 2">
    <name type="scientific">Gracilibacillus halophilus YIM-C55.5</name>
    <dbReference type="NCBI Taxonomy" id="1308866"/>
    <lineage>
        <taxon>Bacteria</taxon>
        <taxon>Bacillati</taxon>
        <taxon>Bacillota</taxon>
        <taxon>Bacilli</taxon>
        <taxon>Bacillales</taxon>
        <taxon>Bacillaceae</taxon>
        <taxon>Gracilibacillus</taxon>
    </lineage>
</organism>
<reference evidence="1 2" key="1">
    <citation type="submission" date="2013-03" db="EMBL/GenBank/DDBJ databases">
        <title>Draft genome sequence of Gracibacillus halophilus YIM-C55.5, a moderately halophilic and thermophilic organism from the Xiaochaidamu salt lake.</title>
        <authorList>
            <person name="Sugumar T."/>
            <person name="Polireddy D.R."/>
            <person name="Antony A."/>
            <person name="Madhava Y.R."/>
            <person name="Sivakumar N."/>
        </authorList>
    </citation>
    <scope>NUCLEOTIDE SEQUENCE [LARGE SCALE GENOMIC DNA]</scope>
    <source>
        <strain evidence="1 2">YIM-C55.5</strain>
    </source>
</reference>
<sequence length="93" mass="11371">MDLLLDVIMIALDMLTFSKVEEKDIEKNIHHVKQYHWFQNLLEHETYRYLITHDSDVRQVIGKIKIKRLDSPFYQEKIEKRLRKKLHKKSEHG</sequence>
<name>N4WE97_9BACI</name>
<dbReference type="eggNOG" id="ENOG5033JN1">
    <property type="taxonomic scope" value="Bacteria"/>
</dbReference>